<proteinExistence type="predicted"/>
<evidence type="ECO:0000313" key="1">
    <source>
        <dbReference type="EMBL" id="EJF92967.1"/>
    </source>
</evidence>
<dbReference type="AlphaFoldDB" id="A0A9P2RYW9"/>
<dbReference type="Proteomes" id="UP000002648">
    <property type="component" value="Unassembled WGS sequence"/>
</dbReference>
<sequence>MEYDEGQFWRYLIELRTDLLEFDLLKHYHIMLVFCGRFAGLWQEDKEKSTLNNLKRKLKAFKANAIKSDAD</sequence>
<accession>A0A9P2RYW9</accession>
<organism evidence="1 2">
    <name type="scientific">Bartonella taylorii 8TBB</name>
    <dbReference type="NCBI Taxonomy" id="1094560"/>
    <lineage>
        <taxon>Bacteria</taxon>
        <taxon>Pseudomonadati</taxon>
        <taxon>Pseudomonadota</taxon>
        <taxon>Alphaproteobacteria</taxon>
        <taxon>Hyphomicrobiales</taxon>
        <taxon>Bartonellaceae</taxon>
        <taxon>Bartonella</taxon>
    </lineage>
</organism>
<name>A0A9P2RYW9_BARTA</name>
<reference evidence="1 2" key="1">
    <citation type="submission" date="2012-03" db="EMBL/GenBank/DDBJ databases">
        <title>The Genome Sequence of Bartonella taylorii 8TBB.</title>
        <authorList>
            <consortium name="The Broad Institute Genome Sequencing Platform"/>
            <consortium name="The Broad Institute Genome Sequencing Center for Infectious Disease"/>
            <person name="Feldgarden M."/>
            <person name="Kirby J."/>
            <person name="Kosoy M."/>
            <person name="Birtles R."/>
            <person name="Probert W.S."/>
            <person name="Chiaraviglio L."/>
            <person name="Young S.K."/>
            <person name="Zeng Q."/>
            <person name="Gargeya S."/>
            <person name="Fitzgerald M."/>
            <person name="Haas B."/>
            <person name="Abouelleil A."/>
            <person name="Alvarado L."/>
            <person name="Arachchi H.M."/>
            <person name="Berlin A."/>
            <person name="Chapman S.B."/>
            <person name="Gearin G."/>
            <person name="Goldberg J."/>
            <person name="Griggs A."/>
            <person name="Gujja S."/>
            <person name="Hansen M."/>
            <person name="Heiman D."/>
            <person name="Howarth C."/>
            <person name="Larimer J."/>
            <person name="Lui A."/>
            <person name="MacDonald P.J.P."/>
            <person name="McCowen C."/>
            <person name="Montmayeur A."/>
            <person name="Murphy C."/>
            <person name="Neiman D."/>
            <person name="Pearson M."/>
            <person name="Priest M."/>
            <person name="Roberts A."/>
            <person name="Saif S."/>
            <person name="Shea T."/>
            <person name="Sisk P."/>
            <person name="Stolte C."/>
            <person name="Sykes S."/>
            <person name="Wortman J."/>
            <person name="Nusbaum C."/>
            <person name="Birren B."/>
        </authorList>
    </citation>
    <scope>NUCLEOTIDE SEQUENCE [LARGE SCALE GENOMIC DNA]</scope>
    <source>
        <strain evidence="1 2">8TBB</strain>
    </source>
</reference>
<dbReference type="EMBL" id="AIMD01000049">
    <property type="protein sequence ID" value="EJF92967.1"/>
    <property type="molecule type" value="Genomic_DNA"/>
</dbReference>
<dbReference type="OrthoDB" id="7926502at2"/>
<evidence type="ECO:0000313" key="2">
    <source>
        <dbReference type="Proteomes" id="UP000002648"/>
    </source>
</evidence>
<dbReference type="RefSeq" id="WP_004860680.1">
    <property type="nucleotide sequence ID" value="NZ_JH725053.1"/>
</dbReference>
<comment type="caution">
    <text evidence="1">The sequence shown here is derived from an EMBL/GenBank/DDBJ whole genome shotgun (WGS) entry which is preliminary data.</text>
</comment>
<gene>
    <name evidence="1" type="ORF">ME9_01409</name>
</gene>
<protein>
    <submittedName>
        <fullName evidence="1">Uncharacterized protein</fullName>
    </submittedName>
</protein>
<keyword evidence="2" id="KW-1185">Reference proteome</keyword>